<comment type="subcellular location">
    <subcellularLocation>
        <location evidence="1 6">Cytoplasmic vesicle membrane</location>
        <topology evidence="1 6">Peripheral membrane protein</topology>
        <orientation evidence="1 6">Cytoplasmic side</orientation>
    </subcellularLocation>
    <subcellularLocation>
        <location evidence="6">Membrane</location>
        <location evidence="6">Coated pit</location>
        <topology evidence="6">Peripheral membrane protein</topology>
        <orientation evidence="6">Cytoplasmic side</orientation>
    </subcellularLocation>
    <text evidence="6">Cytoplasmic face of coated pits and vesicles.</text>
</comment>
<dbReference type="PANTHER" id="PTHR10639">
    <property type="entry name" value="CLATHRIN LIGHT CHAIN"/>
    <property type="match status" value="1"/>
</dbReference>
<name>A0AAV1UL47_9STRA</name>
<comment type="caution">
    <text evidence="8">The sequence shown here is derived from an EMBL/GenBank/DDBJ whole genome shotgun (WGS) entry which is preliminary data.</text>
</comment>
<dbReference type="AlphaFoldDB" id="A0AAV1UL47"/>
<gene>
    <name evidence="8" type="ORF">PM001_LOCUS20330</name>
</gene>
<reference evidence="8" key="1">
    <citation type="submission" date="2024-01" db="EMBL/GenBank/DDBJ databases">
        <authorList>
            <person name="Webb A."/>
        </authorList>
    </citation>
    <scope>NUCLEOTIDE SEQUENCE</scope>
    <source>
        <strain evidence="8">Pm1</strain>
    </source>
</reference>
<evidence type="ECO:0000256" key="4">
    <source>
        <dbReference type="ARBA" id="ARBA00023176"/>
    </source>
</evidence>
<dbReference type="Proteomes" id="UP001162060">
    <property type="component" value="Unassembled WGS sequence"/>
</dbReference>
<keyword evidence="5 6" id="KW-0968">Cytoplasmic vesicle</keyword>
<dbReference type="GO" id="GO:0032050">
    <property type="term" value="F:clathrin heavy chain binding"/>
    <property type="evidence" value="ECO:0007669"/>
    <property type="project" value="TreeGrafter"/>
</dbReference>
<keyword evidence="4 6" id="KW-0168">Coated pit</keyword>
<evidence type="ECO:0000313" key="8">
    <source>
        <dbReference type="EMBL" id="CAK7935180.1"/>
    </source>
</evidence>
<proteinExistence type="inferred from homology"/>
<evidence type="ECO:0000256" key="5">
    <source>
        <dbReference type="ARBA" id="ARBA00023329"/>
    </source>
</evidence>
<feature type="compositionally biased region" description="Basic and acidic residues" evidence="7">
    <location>
        <begin position="191"/>
        <end position="202"/>
    </location>
</feature>
<dbReference type="GO" id="GO:0072583">
    <property type="term" value="P:clathrin-dependent endocytosis"/>
    <property type="evidence" value="ECO:0007669"/>
    <property type="project" value="TreeGrafter"/>
</dbReference>
<dbReference type="EMBL" id="CAKLBY020000221">
    <property type="protein sequence ID" value="CAK7935180.1"/>
    <property type="molecule type" value="Genomic_DNA"/>
</dbReference>
<evidence type="ECO:0000313" key="9">
    <source>
        <dbReference type="Proteomes" id="UP001162060"/>
    </source>
</evidence>
<dbReference type="GO" id="GO:0006886">
    <property type="term" value="P:intracellular protein transport"/>
    <property type="evidence" value="ECO:0007669"/>
    <property type="project" value="InterPro"/>
</dbReference>
<dbReference type="GO" id="GO:0005198">
    <property type="term" value="F:structural molecule activity"/>
    <property type="evidence" value="ECO:0007669"/>
    <property type="project" value="InterPro"/>
</dbReference>
<protein>
    <recommendedName>
        <fullName evidence="6">Clathrin light chain</fullName>
    </recommendedName>
</protein>
<evidence type="ECO:0000256" key="7">
    <source>
        <dbReference type="SAM" id="MobiDB-lite"/>
    </source>
</evidence>
<evidence type="ECO:0000256" key="2">
    <source>
        <dbReference type="ARBA" id="ARBA00005263"/>
    </source>
</evidence>
<comment type="function">
    <text evidence="6">Clathrin is the major protein of the polyhedral coat of coated pits and vesicles.</text>
</comment>
<organism evidence="8 9">
    <name type="scientific">Peronospora matthiolae</name>
    <dbReference type="NCBI Taxonomy" id="2874970"/>
    <lineage>
        <taxon>Eukaryota</taxon>
        <taxon>Sar</taxon>
        <taxon>Stramenopiles</taxon>
        <taxon>Oomycota</taxon>
        <taxon>Peronosporomycetes</taxon>
        <taxon>Peronosporales</taxon>
        <taxon>Peronosporaceae</taxon>
        <taxon>Peronospora</taxon>
    </lineage>
</organism>
<dbReference type="GO" id="GO:0030132">
    <property type="term" value="C:clathrin coat of coated pit"/>
    <property type="evidence" value="ECO:0007669"/>
    <property type="project" value="InterPro"/>
</dbReference>
<dbReference type="Pfam" id="PF01086">
    <property type="entry name" value="Clathrin_lg_ch"/>
    <property type="match status" value="1"/>
</dbReference>
<evidence type="ECO:0000256" key="6">
    <source>
        <dbReference type="RuleBase" id="RU363137"/>
    </source>
</evidence>
<feature type="region of interest" description="Disordered" evidence="7">
    <location>
        <begin position="191"/>
        <end position="218"/>
    </location>
</feature>
<dbReference type="InterPro" id="IPR000996">
    <property type="entry name" value="Clathrin_L-chain"/>
</dbReference>
<feature type="region of interest" description="Disordered" evidence="7">
    <location>
        <begin position="59"/>
        <end position="86"/>
    </location>
</feature>
<dbReference type="PANTHER" id="PTHR10639:SF7">
    <property type="entry name" value="CLATHRIN LIGHT CHAIN"/>
    <property type="match status" value="1"/>
</dbReference>
<accession>A0AAV1UL47</accession>
<comment type="similarity">
    <text evidence="2 6">Belongs to the clathrin light chain family.</text>
</comment>
<keyword evidence="3 6" id="KW-0472">Membrane</keyword>
<evidence type="ECO:0000256" key="3">
    <source>
        <dbReference type="ARBA" id="ARBA00023136"/>
    </source>
</evidence>
<sequence length="245" mass="27646">MDPFGDDNAVEEGVSQEIGDFVPSRVAIGDFYEVEPVETETTDTYENQMEASQTFEASHHQMEESSGYSFEQYGEGPVHAPTSMESSGHIPFIEEENELTVFMREYEQKIALKAQEQEQVAVECKAKAEEGMAQFVAERQRIKEAKMQANRVVEQAALEKMAADLESENPWERVVTLVDLEMNRKKKLEALDTKKDSKEQDPKLVAVPAKKTSVDEEDVSRMRQMFVQLKTAPLEQTRASAVAAN</sequence>
<evidence type="ECO:0000256" key="1">
    <source>
        <dbReference type="ARBA" id="ARBA00004180"/>
    </source>
</evidence>
<dbReference type="GO" id="GO:0030130">
    <property type="term" value="C:clathrin coat of trans-Golgi network vesicle"/>
    <property type="evidence" value="ECO:0007669"/>
    <property type="project" value="InterPro"/>
</dbReference>